<evidence type="ECO:0000313" key="1">
    <source>
        <dbReference type="EMBL" id="ASG19854.1"/>
    </source>
</evidence>
<reference evidence="1 2" key="1">
    <citation type="submission" date="2017-06" db="EMBL/GenBank/DDBJ databases">
        <title>Complete genome sequence of Nitrospirillum amazonense strain CBAmC, an endophytic nitrogen-fixing and plant growth-promoting bacterium, isolated from sugarcane.</title>
        <authorList>
            <person name="Schwab S."/>
            <person name="dos Santos Teixeira K.R."/>
            <person name="Simoes Araujo J.L."/>
            <person name="Soares Vidal M."/>
            <person name="Borges de Freitas H.R."/>
            <person name="Rivello Crivelaro A.L."/>
            <person name="Bueno de Camargo Nunes A."/>
            <person name="dos Santos C.M."/>
            <person name="Palmeira da Silva Rosa D."/>
            <person name="da Silva Padilha D."/>
            <person name="da Silva E."/>
            <person name="Araujo Terra L."/>
            <person name="Soares Mendes V."/>
            <person name="Farinelli L."/>
            <person name="Magalhaes Cruz L."/>
            <person name="Baldani J.I."/>
        </authorList>
    </citation>
    <scope>NUCLEOTIDE SEQUENCE [LARGE SCALE GENOMIC DNA]</scope>
    <source>
        <strain evidence="1 2">CBAmC</strain>
    </source>
</reference>
<dbReference type="KEGG" id="nao:Y958_02665"/>
<name>A0A248JNQ5_9PROT</name>
<organism evidence="1 2">
    <name type="scientific">Nitrospirillum viridazoti CBAmc</name>
    <dbReference type="NCBI Taxonomy" id="1441467"/>
    <lineage>
        <taxon>Bacteria</taxon>
        <taxon>Pseudomonadati</taxon>
        <taxon>Pseudomonadota</taxon>
        <taxon>Alphaproteobacteria</taxon>
        <taxon>Rhodospirillales</taxon>
        <taxon>Azospirillaceae</taxon>
        <taxon>Nitrospirillum</taxon>
        <taxon>Nitrospirillum viridazoti</taxon>
    </lineage>
</organism>
<protein>
    <submittedName>
        <fullName evidence="1">Uncharacterized protein</fullName>
    </submittedName>
</protein>
<dbReference type="EMBL" id="CP022110">
    <property type="protein sequence ID" value="ASG19854.1"/>
    <property type="molecule type" value="Genomic_DNA"/>
</dbReference>
<dbReference type="AlphaFoldDB" id="A0A248JNQ5"/>
<accession>A0A248JNQ5</accession>
<dbReference type="Proteomes" id="UP000197153">
    <property type="component" value="Chromosome 1"/>
</dbReference>
<dbReference type="RefSeq" id="WP_088870803.1">
    <property type="nucleotide sequence ID" value="NZ_CP022110.1"/>
</dbReference>
<proteinExistence type="predicted"/>
<evidence type="ECO:0000313" key="2">
    <source>
        <dbReference type="Proteomes" id="UP000197153"/>
    </source>
</evidence>
<sequence>MNHRQILDAALRSQPAPRSRYLNLVADRVERDGRFADRTHLLYPVLARAAGTVEPMLEPVEFVDLLAEFLAHHGAAIGAALYDRAYLKDPDRALAGPASLLSGWISARILDGLQSGRYRPPDDRTYRFHSDNGDMDGALRGFPFHEDDAAAD</sequence>
<gene>
    <name evidence="1" type="ORF">Y958_02665</name>
</gene>
<keyword evidence="2" id="KW-1185">Reference proteome</keyword>